<evidence type="ECO:0000313" key="4">
    <source>
        <dbReference type="EMBL" id="CAD9016259.1"/>
    </source>
</evidence>
<gene>
    <name evidence="1" type="ORF">EGYM00392_LOCUS27365</name>
    <name evidence="2" type="ORF">EGYM00392_LOCUS27366</name>
    <name evidence="3" type="ORF">EGYM00392_LOCUS27367</name>
    <name evidence="4" type="ORF">EGYM00392_LOCUS27368</name>
</gene>
<accession>A0A6U8CW69</accession>
<sequence length="112" mass="12469">MGGVEGCIPGQPFKKAGQWLERYASAGGEGIAVHRSALQLKPPFLVNSYTPMIHTSFLSPCPHPITKKKTFVKNWETPTIASCPSPIRSTLLIDVCKFSWWGVRDKQAVWQK</sequence>
<name>A0A6U8CW69_9EUGL</name>
<evidence type="ECO:0000313" key="2">
    <source>
        <dbReference type="EMBL" id="CAD9016257.1"/>
    </source>
</evidence>
<dbReference type="EMBL" id="HBGA01073244">
    <property type="protein sequence ID" value="CAD9016256.1"/>
    <property type="molecule type" value="Transcribed_RNA"/>
</dbReference>
<protein>
    <submittedName>
        <fullName evidence="4">Uncharacterized protein</fullName>
    </submittedName>
</protein>
<evidence type="ECO:0000313" key="1">
    <source>
        <dbReference type="EMBL" id="CAD9016256.1"/>
    </source>
</evidence>
<dbReference type="AlphaFoldDB" id="A0A6U8CW69"/>
<dbReference type="EMBL" id="HBGA01073245">
    <property type="protein sequence ID" value="CAD9016257.1"/>
    <property type="molecule type" value="Transcribed_RNA"/>
</dbReference>
<dbReference type="EMBL" id="HBGA01073246">
    <property type="protein sequence ID" value="CAD9016258.1"/>
    <property type="molecule type" value="Transcribed_RNA"/>
</dbReference>
<dbReference type="EMBL" id="HBGA01073247">
    <property type="protein sequence ID" value="CAD9016259.1"/>
    <property type="molecule type" value="Transcribed_RNA"/>
</dbReference>
<reference evidence="4" key="1">
    <citation type="submission" date="2021-01" db="EMBL/GenBank/DDBJ databases">
        <authorList>
            <person name="Corre E."/>
            <person name="Pelletier E."/>
            <person name="Niang G."/>
            <person name="Scheremetjew M."/>
            <person name="Finn R."/>
            <person name="Kale V."/>
            <person name="Holt S."/>
            <person name="Cochrane G."/>
            <person name="Meng A."/>
            <person name="Brown T."/>
            <person name="Cohen L."/>
        </authorList>
    </citation>
    <scope>NUCLEOTIDE SEQUENCE</scope>
    <source>
        <strain evidence="4">NIES-381</strain>
    </source>
</reference>
<proteinExistence type="predicted"/>
<organism evidence="4">
    <name type="scientific">Eutreptiella gymnastica</name>
    <dbReference type="NCBI Taxonomy" id="73025"/>
    <lineage>
        <taxon>Eukaryota</taxon>
        <taxon>Discoba</taxon>
        <taxon>Euglenozoa</taxon>
        <taxon>Euglenida</taxon>
        <taxon>Spirocuta</taxon>
        <taxon>Euglenophyceae</taxon>
        <taxon>Eutreptiales</taxon>
        <taxon>Eutreptiaceae</taxon>
        <taxon>Eutreptiella</taxon>
    </lineage>
</organism>
<evidence type="ECO:0000313" key="3">
    <source>
        <dbReference type="EMBL" id="CAD9016258.1"/>
    </source>
</evidence>